<keyword evidence="1" id="KW-0472">Membrane</keyword>
<protein>
    <submittedName>
        <fullName evidence="2">Uncharacterized protein</fullName>
    </submittedName>
</protein>
<keyword evidence="3" id="KW-1185">Reference proteome</keyword>
<keyword evidence="1" id="KW-0812">Transmembrane</keyword>
<feature type="transmembrane region" description="Helical" evidence="1">
    <location>
        <begin position="21"/>
        <end position="41"/>
    </location>
</feature>
<feature type="transmembrane region" description="Helical" evidence="1">
    <location>
        <begin position="117"/>
        <end position="140"/>
    </location>
</feature>
<evidence type="ECO:0000313" key="3">
    <source>
        <dbReference type="Proteomes" id="UP000199518"/>
    </source>
</evidence>
<name>A0A1I3CAV4_9PLAN</name>
<organism evidence="2 3">
    <name type="scientific">Planctomicrobium piriforme</name>
    <dbReference type="NCBI Taxonomy" id="1576369"/>
    <lineage>
        <taxon>Bacteria</taxon>
        <taxon>Pseudomonadati</taxon>
        <taxon>Planctomycetota</taxon>
        <taxon>Planctomycetia</taxon>
        <taxon>Planctomycetales</taxon>
        <taxon>Planctomycetaceae</taxon>
        <taxon>Planctomicrobium</taxon>
    </lineage>
</organism>
<dbReference type="RefSeq" id="WP_092047882.1">
    <property type="nucleotide sequence ID" value="NZ_FOQD01000002.1"/>
</dbReference>
<evidence type="ECO:0000256" key="1">
    <source>
        <dbReference type="SAM" id="Phobius"/>
    </source>
</evidence>
<evidence type="ECO:0000313" key="2">
    <source>
        <dbReference type="EMBL" id="SFH71446.1"/>
    </source>
</evidence>
<gene>
    <name evidence="2" type="ORF">SAMN05421753_102191</name>
</gene>
<dbReference type="Proteomes" id="UP000199518">
    <property type="component" value="Unassembled WGS sequence"/>
</dbReference>
<reference evidence="3" key="1">
    <citation type="submission" date="2016-10" db="EMBL/GenBank/DDBJ databases">
        <authorList>
            <person name="Varghese N."/>
            <person name="Submissions S."/>
        </authorList>
    </citation>
    <scope>NUCLEOTIDE SEQUENCE [LARGE SCALE GENOMIC DNA]</scope>
    <source>
        <strain evidence="3">DSM 26348</strain>
    </source>
</reference>
<dbReference type="AlphaFoldDB" id="A0A1I3CAV4"/>
<proteinExistence type="predicted"/>
<dbReference type="EMBL" id="FOQD01000002">
    <property type="protein sequence ID" value="SFH71446.1"/>
    <property type="molecule type" value="Genomic_DNA"/>
</dbReference>
<accession>A0A1I3CAV4</accession>
<keyword evidence="1" id="KW-1133">Transmembrane helix</keyword>
<feature type="transmembrane region" description="Helical" evidence="1">
    <location>
        <begin position="53"/>
        <end position="73"/>
    </location>
</feature>
<sequence>MGTIRRVLNMQLGAASMDAWLSRWACIVTGACLPVLVLAILPKHGVAGSELVGALLASLLAAGLLWLFGNEAYRIHTLHNEQAIPWRLRRTELLAHFIGLPAVLIGGAVIVNAGGSIAWSMTVGMLLVAAYAGGLCLGCASTLSHMRVSEQQG</sequence>
<feature type="transmembrane region" description="Helical" evidence="1">
    <location>
        <begin position="93"/>
        <end position="111"/>
    </location>
</feature>